<dbReference type="SMART" id="SM00314">
    <property type="entry name" value="RA"/>
    <property type="match status" value="1"/>
</dbReference>
<dbReference type="PROSITE" id="PS50200">
    <property type="entry name" value="RA"/>
    <property type="match status" value="1"/>
</dbReference>
<evidence type="ECO:0000313" key="8">
    <source>
        <dbReference type="Proteomes" id="UP000738325"/>
    </source>
</evidence>
<dbReference type="Pfam" id="PF00788">
    <property type="entry name" value="RA"/>
    <property type="match status" value="1"/>
</dbReference>
<evidence type="ECO:0000259" key="6">
    <source>
        <dbReference type="PROSITE" id="PS50200"/>
    </source>
</evidence>
<feature type="compositionally biased region" description="Low complexity" evidence="4">
    <location>
        <begin position="364"/>
        <end position="400"/>
    </location>
</feature>
<dbReference type="Proteomes" id="UP000738325">
    <property type="component" value="Unassembled WGS sequence"/>
</dbReference>
<keyword evidence="8" id="KW-1185">Reference proteome</keyword>
<dbReference type="SUPFAM" id="SSF47769">
    <property type="entry name" value="SAM/Pointed domain"/>
    <property type="match status" value="1"/>
</dbReference>
<keyword evidence="3" id="KW-0175">Coiled coil</keyword>
<feature type="compositionally biased region" description="Polar residues" evidence="4">
    <location>
        <begin position="128"/>
        <end position="144"/>
    </location>
</feature>
<dbReference type="Gene3D" id="2.30.30.40">
    <property type="entry name" value="SH3 Domains"/>
    <property type="match status" value="1"/>
</dbReference>
<dbReference type="EMBL" id="JAAAIP010000759">
    <property type="protein sequence ID" value="KAG0312957.1"/>
    <property type="molecule type" value="Genomic_DNA"/>
</dbReference>
<feature type="region of interest" description="Disordered" evidence="4">
    <location>
        <begin position="111"/>
        <end position="188"/>
    </location>
</feature>
<accession>A0A9P6R6G6</accession>
<dbReference type="SUPFAM" id="SSF54236">
    <property type="entry name" value="Ubiquitin-like"/>
    <property type="match status" value="1"/>
</dbReference>
<dbReference type="InterPro" id="IPR036028">
    <property type="entry name" value="SH3-like_dom_sf"/>
</dbReference>
<evidence type="ECO:0000256" key="3">
    <source>
        <dbReference type="SAM" id="Coils"/>
    </source>
</evidence>
<evidence type="ECO:0000313" key="7">
    <source>
        <dbReference type="EMBL" id="KAG0312957.1"/>
    </source>
</evidence>
<feature type="region of interest" description="Disordered" evidence="4">
    <location>
        <begin position="309"/>
        <end position="400"/>
    </location>
</feature>
<dbReference type="OrthoDB" id="8883818at2759"/>
<feature type="compositionally biased region" description="Polar residues" evidence="4">
    <location>
        <begin position="153"/>
        <end position="182"/>
    </location>
</feature>
<gene>
    <name evidence="7" type="primary">STE50</name>
    <name evidence="7" type="ORF">BGZ99_009174</name>
</gene>
<dbReference type="InterPro" id="IPR029071">
    <property type="entry name" value="Ubiquitin-like_domsf"/>
</dbReference>
<dbReference type="CDD" id="cd00174">
    <property type="entry name" value="SH3"/>
    <property type="match status" value="1"/>
</dbReference>
<organism evidence="7 8">
    <name type="scientific">Dissophora globulifera</name>
    <dbReference type="NCBI Taxonomy" id="979702"/>
    <lineage>
        <taxon>Eukaryota</taxon>
        <taxon>Fungi</taxon>
        <taxon>Fungi incertae sedis</taxon>
        <taxon>Mucoromycota</taxon>
        <taxon>Mortierellomycotina</taxon>
        <taxon>Mortierellomycetes</taxon>
        <taxon>Mortierellales</taxon>
        <taxon>Mortierellaceae</taxon>
        <taxon>Dissophora</taxon>
    </lineage>
</organism>
<reference evidence="7" key="1">
    <citation type="journal article" date="2020" name="Fungal Divers.">
        <title>Resolving the Mortierellaceae phylogeny through synthesis of multi-gene phylogenetics and phylogenomics.</title>
        <authorList>
            <person name="Vandepol N."/>
            <person name="Liber J."/>
            <person name="Desiro A."/>
            <person name="Na H."/>
            <person name="Kennedy M."/>
            <person name="Barry K."/>
            <person name="Grigoriev I.V."/>
            <person name="Miller A.N."/>
            <person name="O'Donnell K."/>
            <person name="Stajich J.E."/>
            <person name="Bonito G."/>
        </authorList>
    </citation>
    <scope>NUCLEOTIDE SEQUENCE</scope>
    <source>
        <strain evidence="7">REB-010B</strain>
    </source>
</reference>
<evidence type="ECO:0000256" key="2">
    <source>
        <dbReference type="PROSITE-ProRule" id="PRU00192"/>
    </source>
</evidence>
<evidence type="ECO:0000256" key="1">
    <source>
        <dbReference type="ARBA" id="ARBA00022443"/>
    </source>
</evidence>
<dbReference type="SUPFAM" id="SSF50044">
    <property type="entry name" value="SH3-domain"/>
    <property type="match status" value="1"/>
</dbReference>
<dbReference type="PROSITE" id="PS50002">
    <property type="entry name" value="SH3"/>
    <property type="match status" value="1"/>
</dbReference>
<feature type="domain" description="SH3" evidence="5">
    <location>
        <begin position="435"/>
        <end position="493"/>
    </location>
</feature>
<dbReference type="Pfam" id="PF00018">
    <property type="entry name" value="SH3_1"/>
    <property type="match status" value="1"/>
</dbReference>
<dbReference type="InterPro" id="IPR000159">
    <property type="entry name" value="RA_dom"/>
</dbReference>
<dbReference type="CDD" id="cd01786">
    <property type="entry name" value="RA_STE50"/>
    <property type="match status" value="1"/>
</dbReference>
<comment type="caution">
    <text evidence="7">The sequence shown here is derived from an EMBL/GenBank/DDBJ whole genome shotgun (WGS) entry which is preliminary data.</text>
</comment>
<dbReference type="AlphaFoldDB" id="A0A9P6R6G6"/>
<protein>
    <submittedName>
        <fullName evidence="7">Adaptor for signal transduction</fullName>
    </submittedName>
</protein>
<name>A0A9P6R6G6_9FUNG</name>
<dbReference type="GO" id="GO:0007165">
    <property type="term" value="P:signal transduction"/>
    <property type="evidence" value="ECO:0007669"/>
    <property type="project" value="InterPro"/>
</dbReference>
<dbReference type="SMART" id="SM00326">
    <property type="entry name" value="SH3"/>
    <property type="match status" value="2"/>
</dbReference>
<dbReference type="InterPro" id="IPR013761">
    <property type="entry name" value="SAM/pointed_sf"/>
</dbReference>
<sequence length="796" mass="85452">MLENGISGDLLIHLDHAALKDLSIWEVGKRLVILNSIYHLKVSYGISLEAGDYVPPSVAFENEYSYQAAASLKSVEQAMHNKDNTIQHLVREVERMSKDLTKVKEELWTMQKDHKPLPEPSPGYPKTMNGQSSMLTAAQSNHGSNAALGPQSPVHSSHLANSARSPGYSTDSGFHSIPSSPHSPADIRGRGVNVDMSEDGKGVSSPGVDGAGAIKVYGQKPSSTRDPVDAFRSFRISQDDPCYKVLPAALKKYKINDDWRQYALFICYGNTERILTYNEKPLLLMKQLKEAKESPVFMLKHIKQMKSPAVNAAAPPHSYPPPRKSSDLMNKELPTPPESMAGMASLGSNMMGAHSNLNGGSSLARSGTTTSIRTSSKTAASMASASTTPTSLGPSSTSTLASATAGGINIKVELTPSNSTIVGPKPDNYVQETVEASGTAVALYEWEAKRDDELNVKVGDVFKIKSKGHGWWIVQRDDEIGWIPASILSENNAEDGYFSAEGVAIFDFAKTAPNELSIKTGDKLAAPVLDRSQCVGGQCNQAVQSGNVDIGSSTNIVPVTQVTPITRYQPIVQAYAPIVDSECSGSDASFFPSLYGGKYGYGSFGYSPYGYFPHHRHYMHPRPSMDMMPGSMGGAGLVKRRNIASMKENCVPSATETCEQSVPGSSTNLGSYVTAEPSNVVLPSTVYQGHVQSQAADIEAASAQHTTLSHSNVDIGSHTYIQPVTKVLPQTTYQPSVDQKATVIDAAAPEHESLARSSVSLGSSVTVRPTTKVEPLTVYQPSIQSLPFLISDESCD</sequence>
<evidence type="ECO:0000256" key="4">
    <source>
        <dbReference type="SAM" id="MobiDB-lite"/>
    </source>
</evidence>
<keyword evidence="1 2" id="KW-0728">SH3 domain</keyword>
<dbReference type="InterPro" id="IPR001452">
    <property type="entry name" value="SH3_domain"/>
</dbReference>
<dbReference type="Gene3D" id="1.10.150.50">
    <property type="entry name" value="Transcription Factor, Ets-1"/>
    <property type="match status" value="1"/>
</dbReference>
<feature type="coiled-coil region" evidence="3">
    <location>
        <begin position="72"/>
        <end position="106"/>
    </location>
</feature>
<dbReference type="Gene3D" id="3.10.20.90">
    <property type="entry name" value="Phosphatidylinositol 3-kinase Catalytic Subunit, Chain A, domain 1"/>
    <property type="match status" value="1"/>
</dbReference>
<proteinExistence type="predicted"/>
<evidence type="ECO:0000259" key="5">
    <source>
        <dbReference type="PROSITE" id="PS50002"/>
    </source>
</evidence>
<feature type="domain" description="Ras-associating" evidence="6">
    <location>
        <begin position="210"/>
        <end position="304"/>
    </location>
</feature>